<evidence type="ECO:0008006" key="2">
    <source>
        <dbReference type="Google" id="ProtNLM"/>
    </source>
</evidence>
<accession>X0USS5</accession>
<feature type="non-terminal residue" evidence="1">
    <location>
        <position position="1"/>
    </location>
</feature>
<sequence>KGFSIITDGEPDTPEAVRDVLSKLSDNEILPFLFVIGQEHEKCAKSLIDDYVVIERDRIGELPNEVLRIFTTYGIIK</sequence>
<dbReference type="EMBL" id="BARS01015529">
    <property type="protein sequence ID" value="GAF91480.1"/>
    <property type="molecule type" value="Genomic_DNA"/>
</dbReference>
<gene>
    <name evidence="1" type="ORF">S01H1_25683</name>
</gene>
<reference evidence="1" key="1">
    <citation type="journal article" date="2014" name="Front. Microbiol.">
        <title>High frequency of phylogenetically diverse reductive dehalogenase-homologous genes in deep subseafloor sedimentary metagenomes.</title>
        <authorList>
            <person name="Kawai M."/>
            <person name="Futagami T."/>
            <person name="Toyoda A."/>
            <person name="Takaki Y."/>
            <person name="Nishi S."/>
            <person name="Hori S."/>
            <person name="Arai W."/>
            <person name="Tsubouchi T."/>
            <person name="Morono Y."/>
            <person name="Uchiyama I."/>
            <person name="Ito T."/>
            <person name="Fujiyama A."/>
            <person name="Inagaki F."/>
            <person name="Takami H."/>
        </authorList>
    </citation>
    <scope>NUCLEOTIDE SEQUENCE</scope>
    <source>
        <strain evidence="1">Expedition CK06-06</strain>
    </source>
</reference>
<dbReference type="AlphaFoldDB" id="X0USS5"/>
<proteinExistence type="predicted"/>
<comment type="caution">
    <text evidence="1">The sequence shown here is derived from an EMBL/GenBank/DDBJ whole genome shotgun (WGS) entry which is preliminary data.</text>
</comment>
<organism evidence="1">
    <name type="scientific">marine sediment metagenome</name>
    <dbReference type="NCBI Taxonomy" id="412755"/>
    <lineage>
        <taxon>unclassified sequences</taxon>
        <taxon>metagenomes</taxon>
        <taxon>ecological metagenomes</taxon>
    </lineage>
</organism>
<evidence type="ECO:0000313" key="1">
    <source>
        <dbReference type="EMBL" id="GAF91480.1"/>
    </source>
</evidence>
<protein>
    <recommendedName>
        <fullName evidence="2">VWFA domain-containing protein</fullName>
    </recommendedName>
</protein>
<name>X0USS5_9ZZZZ</name>